<keyword evidence="1" id="KW-0677">Repeat</keyword>
<protein>
    <recommendedName>
        <fullName evidence="4">K Homology domain-containing protein</fullName>
    </recommendedName>
</protein>
<feature type="domain" description="K Homology" evidence="4">
    <location>
        <begin position="296"/>
        <end position="367"/>
    </location>
</feature>
<organism evidence="5 6">
    <name type="scientific">Rhizodiscina lignyota</name>
    <dbReference type="NCBI Taxonomy" id="1504668"/>
    <lineage>
        <taxon>Eukaryota</taxon>
        <taxon>Fungi</taxon>
        <taxon>Dikarya</taxon>
        <taxon>Ascomycota</taxon>
        <taxon>Pezizomycotina</taxon>
        <taxon>Dothideomycetes</taxon>
        <taxon>Pleosporomycetidae</taxon>
        <taxon>Aulographales</taxon>
        <taxon>Rhizodiscinaceae</taxon>
        <taxon>Rhizodiscina</taxon>
    </lineage>
</organism>
<feature type="domain" description="K Homology" evidence="4">
    <location>
        <begin position="414"/>
        <end position="484"/>
    </location>
</feature>
<feature type="domain" description="K Homology" evidence="4">
    <location>
        <begin position="190"/>
        <end position="261"/>
    </location>
</feature>
<comment type="caution">
    <text evidence="5">The sequence shown here is derived from an EMBL/GenBank/DDBJ whole genome shotgun (WGS) entry which is preliminary data.</text>
</comment>
<feature type="compositionally biased region" description="Polar residues" evidence="3">
    <location>
        <begin position="58"/>
        <end position="73"/>
    </location>
</feature>
<dbReference type="GO" id="GO:0003723">
    <property type="term" value="F:RNA binding"/>
    <property type="evidence" value="ECO:0007669"/>
    <property type="project" value="UniProtKB-UniRule"/>
</dbReference>
<feature type="region of interest" description="Disordered" evidence="3">
    <location>
        <begin position="94"/>
        <end position="192"/>
    </location>
</feature>
<dbReference type="InterPro" id="IPR004088">
    <property type="entry name" value="KH_dom_type_1"/>
</dbReference>
<dbReference type="CDD" id="cd00105">
    <property type="entry name" value="KH-I"/>
    <property type="match status" value="1"/>
</dbReference>
<gene>
    <name evidence="5" type="ORF">NA57DRAFT_58745</name>
</gene>
<dbReference type="AlphaFoldDB" id="A0A9P4I8A5"/>
<feature type="compositionally biased region" description="Basic and acidic residues" evidence="3">
    <location>
        <begin position="130"/>
        <end position="157"/>
    </location>
</feature>
<sequence>MAAQQPDISSLLAALAAQRTAGTPSHPPAAAPSAIPQAYPGSLPTPTQSGAIPGYSLPQPTNSGSLDLSSIKPVNTGSVSLADAVAKARGIAAEKGVAYESGRSSAGSGRDPRLSGRSYRRSRSRSRSPPRRDQFRDNYNPYRDERRDDPRRGDGSRRSRSRSPPRGRAPFSPQRDFSGGRNRSPARGGDENSELILIDSALVGLVIGRQGENLRRVEQDTGTRIQFVTGPESSGPQRQCRISGPPRARIDAKREINRIIDENGGNPVKEVSAASPANRNAGRPKDGSNHPALREGENSIQIMVPDRTVGLIIGRGGETIRDLQERSGCHVNIVGENKSVNGLRPVNLIGSKESADHAKNLIMEIVESDTRTHGGPPQGQGGQGGQGLQGGQGGQGGRNYDSYQGGSGGPSGGDKINDKIVVPSDAVGMIIGKGGETIKDMQNFTSCKINVTPPSNPDVEREIGLIGTRQAIDAAKRAIWEKVDSVRNRDGGGGYNRGGRGGRDSSDHYNGSTQGQYSQPQQQQQPYGQQPMAQPPMPAAAAQGDANAADPYAIYGGYQAYLAMWYAAMAQQKQAGQAPGQGAPGAPGI</sequence>
<keyword evidence="6" id="KW-1185">Reference proteome</keyword>
<feature type="compositionally biased region" description="Low complexity" evidence="3">
    <location>
        <begin position="514"/>
        <end position="532"/>
    </location>
</feature>
<feature type="region of interest" description="Disordered" evidence="3">
    <location>
        <begin position="17"/>
        <end position="73"/>
    </location>
</feature>
<dbReference type="OrthoDB" id="5204190at2759"/>
<dbReference type="InterPro" id="IPR004087">
    <property type="entry name" value="KH_dom"/>
</dbReference>
<evidence type="ECO:0000313" key="6">
    <source>
        <dbReference type="Proteomes" id="UP000799772"/>
    </source>
</evidence>
<evidence type="ECO:0000256" key="1">
    <source>
        <dbReference type="ARBA" id="ARBA00022737"/>
    </source>
</evidence>
<dbReference type="SMART" id="SM00322">
    <property type="entry name" value="KH"/>
    <property type="match status" value="3"/>
</dbReference>
<feature type="compositionally biased region" description="Basic residues" evidence="3">
    <location>
        <begin position="118"/>
        <end position="129"/>
    </location>
</feature>
<proteinExistence type="predicted"/>
<dbReference type="EMBL" id="ML978129">
    <property type="protein sequence ID" value="KAF2096860.1"/>
    <property type="molecule type" value="Genomic_DNA"/>
</dbReference>
<evidence type="ECO:0000313" key="5">
    <source>
        <dbReference type="EMBL" id="KAF2096860.1"/>
    </source>
</evidence>
<evidence type="ECO:0000256" key="3">
    <source>
        <dbReference type="SAM" id="MobiDB-lite"/>
    </source>
</evidence>
<dbReference type="PANTHER" id="PTHR10288">
    <property type="entry name" value="KH DOMAIN CONTAINING RNA BINDING PROTEIN"/>
    <property type="match status" value="1"/>
</dbReference>
<keyword evidence="2" id="KW-0694">RNA-binding</keyword>
<dbReference type="InterPro" id="IPR036612">
    <property type="entry name" value="KH_dom_type_1_sf"/>
</dbReference>
<evidence type="ECO:0000259" key="4">
    <source>
        <dbReference type="SMART" id="SM00322"/>
    </source>
</evidence>
<feature type="region of interest" description="Disordered" evidence="3">
    <location>
        <begin position="259"/>
        <end position="299"/>
    </location>
</feature>
<feature type="compositionally biased region" description="Gly residues" evidence="3">
    <location>
        <begin position="376"/>
        <end position="397"/>
    </location>
</feature>
<dbReference type="Gene3D" id="3.30.1370.10">
    <property type="entry name" value="K Homology domain, type 1"/>
    <property type="match status" value="3"/>
</dbReference>
<dbReference type="SUPFAM" id="SSF54791">
    <property type="entry name" value="Eukaryotic type KH-domain (KH-domain type I)"/>
    <property type="match status" value="3"/>
</dbReference>
<dbReference type="Pfam" id="PF00013">
    <property type="entry name" value="KH_1"/>
    <property type="match status" value="3"/>
</dbReference>
<feature type="compositionally biased region" description="Low complexity" evidence="3">
    <location>
        <begin position="31"/>
        <end position="40"/>
    </location>
</feature>
<feature type="region of interest" description="Disordered" evidence="3">
    <location>
        <begin position="369"/>
        <end position="419"/>
    </location>
</feature>
<evidence type="ECO:0000256" key="2">
    <source>
        <dbReference type="PROSITE-ProRule" id="PRU00117"/>
    </source>
</evidence>
<name>A0A9P4I8A5_9PEZI</name>
<accession>A0A9P4I8A5</accession>
<feature type="region of interest" description="Disordered" evidence="3">
    <location>
        <begin position="486"/>
        <end position="544"/>
    </location>
</feature>
<reference evidence="5" key="1">
    <citation type="journal article" date="2020" name="Stud. Mycol.">
        <title>101 Dothideomycetes genomes: a test case for predicting lifestyles and emergence of pathogens.</title>
        <authorList>
            <person name="Haridas S."/>
            <person name="Albert R."/>
            <person name="Binder M."/>
            <person name="Bloem J."/>
            <person name="Labutti K."/>
            <person name="Salamov A."/>
            <person name="Andreopoulos B."/>
            <person name="Baker S."/>
            <person name="Barry K."/>
            <person name="Bills G."/>
            <person name="Bluhm B."/>
            <person name="Cannon C."/>
            <person name="Castanera R."/>
            <person name="Culley D."/>
            <person name="Daum C."/>
            <person name="Ezra D."/>
            <person name="Gonzalez J."/>
            <person name="Henrissat B."/>
            <person name="Kuo A."/>
            <person name="Liang C."/>
            <person name="Lipzen A."/>
            <person name="Lutzoni F."/>
            <person name="Magnuson J."/>
            <person name="Mondo S."/>
            <person name="Nolan M."/>
            <person name="Ohm R."/>
            <person name="Pangilinan J."/>
            <person name="Park H.-J."/>
            <person name="Ramirez L."/>
            <person name="Alfaro M."/>
            <person name="Sun H."/>
            <person name="Tritt A."/>
            <person name="Yoshinaga Y."/>
            <person name="Zwiers L.-H."/>
            <person name="Turgeon B."/>
            <person name="Goodwin S."/>
            <person name="Spatafora J."/>
            <person name="Crous P."/>
            <person name="Grigoriev I."/>
        </authorList>
    </citation>
    <scope>NUCLEOTIDE SEQUENCE</scope>
    <source>
        <strain evidence="5">CBS 133067</strain>
    </source>
</reference>
<dbReference type="PROSITE" id="PS50084">
    <property type="entry name" value="KH_TYPE_1"/>
    <property type="match status" value="3"/>
</dbReference>
<feature type="compositionally biased region" description="Basic and acidic residues" evidence="3">
    <location>
        <begin position="283"/>
        <end position="297"/>
    </location>
</feature>
<dbReference type="Proteomes" id="UP000799772">
    <property type="component" value="Unassembled WGS sequence"/>
</dbReference>